<dbReference type="InterPro" id="IPR007109">
    <property type="entry name" value="Brix"/>
</dbReference>
<feature type="compositionally biased region" description="Basic and acidic residues" evidence="1">
    <location>
        <begin position="331"/>
        <end position="350"/>
    </location>
</feature>
<dbReference type="RefSeq" id="XP_066926487.1">
    <property type="nucleotide sequence ID" value="XM_067070386.1"/>
</dbReference>
<dbReference type="GO" id="GO:0000027">
    <property type="term" value="P:ribosomal large subunit assembly"/>
    <property type="evidence" value="ECO:0007669"/>
    <property type="project" value="TreeGrafter"/>
</dbReference>
<dbReference type="OrthoDB" id="10261452at2759"/>
<dbReference type="Proteomes" id="UP000594262">
    <property type="component" value="Unplaced"/>
</dbReference>
<dbReference type="AlphaFoldDB" id="A0A7M5URY7"/>
<feature type="domain" description="Brix" evidence="2">
    <location>
        <begin position="23"/>
        <end position="285"/>
    </location>
</feature>
<sequence>MGKQRKKKNLPAQDEVQDTTGVPRSFVFHRGVVGKTVVNLVNDIKHVMQPFTALNLKVTKNNVLKDFVHVAGPYGVTHFIILSKTEKAPYLKICRLPRGPTLTFKVNEYSLMKDVISILKRPKSLDQQFKHPSLAVLNGFSNEEAHTKLMSTVFQNMFPPLKVQKVKLSNIRRCSVFDYDSSTGLVEFRHFHIEAKPTGLSRGVKKLLKNKIPNLGKLEDISDFMAGGAYLSESEGEEPAESQVTLPQAVRGRGNMKSSQSAIRLTEMGPRLQLMLLKIEEGVCEGEVMYHKYESKTKKEMKELKARKVKAKEEKDKRRQEQEGNVARKQQAKEDHKERSLAGMKRKMEESGETQEGSSETVEENEKQDTSMSETEEEEQEEVELTKPKKKKRNIPPQPKSKAKPAGKFSKTKGKKHLKHKK</sequence>
<protein>
    <recommendedName>
        <fullName evidence="2">Brix domain-containing protein</fullName>
    </recommendedName>
</protein>
<organism evidence="3 4">
    <name type="scientific">Clytia hemisphaerica</name>
    <dbReference type="NCBI Taxonomy" id="252671"/>
    <lineage>
        <taxon>Eukaryota</taxon>
        <taxon>Metazoa</taxon>
        <taxon>Cnidaria</taxon>
        <taxon>Hydrozoa</taxon>
        <taxon>Hydroidolina</taxon>
        <taxon>Leptothecata</taxon>
        <taxon>Obeliida</taxon>
        <taxon>Clytiidae</taxon>
        <taxon>Clytia</taxon>
    </lineage>
</organism>
<dbReference type="PANTHER" id="PTHR12661:SF5">
    <property type="entry name" value="SUPPRESSOR OF SWI4 1 HOMOLOG"/>
    <property type="match status" value="1"/>
</dbReference>
<evidence type="ECO:0000313" key="4">
    <source>
        <dbReference type="Proteomes" id="UP000594262"/>
    </source>
</evidence>
<dbReference type="GO" id="GO:0019843">
    <property type="term" value="F:rRNA binding"/>
    <property type="evidence" value="ECO:0007669"/>
    <property type="project" value="InterPro"/>
</dbReference>
<dbReference type="SUPFAM" id="SSF52954">
    <property type="entry name" value="Class II aaRS ABD-related"/>
    <property type="match status" value="1"/>
</dbReference>
<feature type="region of interest" description="Disordered" evidence="1">
    <location>
        <begin position="304"/>
        <end position="422"/>
    </location>
</feature>
<name>A0A7M5URY7_9CNID</name>
<evidence type="ECO:0000259" key="2">
    <source>
        <dbReference type="PROSITE" id="PS50833"/>
    </source>
</evidence>
<feature type="compositionally biased region" description="Acidic residues" evidence="1">
    <location>
        <begin position="374"/>
        <end position="383"/>
    </location>
</feature>
<evidence type="ECO:0000256" key="1">
    <source>
        <dbReference type="SAM" id="MobiDB-lite"/>
    </source>
</evidence>
<dbReference type="SMART" id="SM00879">
    <property type="entry name" value="Brix"/>
    <property type="match status" value="1"/>
</dbReference>
<dbReference type="PROSITE" id="PS50833">
    <property type="entry name" value="BRIX"/>
    <property type="match status" value="1"/>
</dbReference>
<feature type="compositionally biased region" description="Basic residues" evidence="1">
    <location>
        <begin position="401"/>
        <end position="422"/>
    </location>
</feature>
<accession>A0A7M5URY7</accession>
<dbReference type="GO" id="GO:0006364">
    <property type="term" value="P:rRNA processing"/>
    <property type="evidence" value="ECO:0007669"/>
    <property type="project" value="InterPro"/>
</dbReference>
<dbReference type="Pfam" id="PF04427">
    <property type="entry name" value="Brix"/>
    <property type="match status" value="1"/>
</dbReference>
<proteinExistence type="predicted"/>
<evidence type="ECO:0000313" key="3">
    <source>
        <dbReference type="EnsemblMetazoa" id="CLYHEMP003549.1"/>
    </source>
</evidence>
<dbReference type="InterPro" id="IPR045112">
    <property type="entry name" value="PPAN-like"/>
</dbReference>
<dbReference type="EnsemblMetazoa" id="CLYHEMT003549.1">
    <property type="protein sequence ID" value="CLYHEMP003549.1"/>
    <property type="gene ID" value="CLYHEMG003549"/>
</dbReference>
<reference evidence="3" key="1">
    <citation type="submission" date="2021-01" db="UniProtKB">
        <authorList>
            <consortium name="EnsemblMetazoa"/>
        </authorList>
    </citation>
    <scope>IDENTIFICATION</scope>
</reference>
<keyword evidence="4" id="KW-1185">Reference proteome</keyword>
<dbReference type="PANTHER" id="PTHR12661">
    <property type="entry name" value="PETER PAN-RELATED"/>
    <property type="match status" value="1"/>
</dbReference>
<dbReference type="GO" id="GO:0030687">
    <property type="term" value="C:preribosome, large subunit precursor"/>
    <property type="evidence" value="ECO:0007669"/>
    <property type="project" value="TreeGrafter"/>
</dbReference>
<feature type="compositionally biased region" description="Basic and acidic residues" evidence="1">
    <location>
        <begin position="304"/>
        <end position="322"/>
    </location>
</feature>
<dbReference type="GeneID" id="136813890"/>